<accession>A0ABY7JSR1</accession>
<gene>
    <name evidence="8" type="ORF">M6B22_13725</name>
</gene>
<dbReference type="Proteomes" id="UP001164693">
    <property type="component" value="Chromosome"/>
</dbReference>
<dbReference type="PROSITE" id="PS00622">
    <property type="entry name" value="HTH_LUXR_1"/>
    <property type="match status" value="1"/>
</dbReference>
<evidence type="ECO:0000313" key="9">
    <source>
        <dbReference type="Proteomes" id="UP001164693"/>
    </source>
</evidence>
<dbReference type="EMBL" id="CP097463">
    <property type="protein sequence ID" value="WAX55598.1"/>
    <property type="molecule type" value="Genomic_DNA"/>
</dbReference>
<sequence>MTVRVVLADDEQLLRVGFRMILDAHADFEVVAEAADGRAAVAAAAAHRPDVVVMDVRMPELDGIGATEIIAREYPDVRVLILTTFDLDEYAFAGLRAGASGFLLKNAPPDELVAAIRTVAAGDAVVAPRVTRRLLDTFARRMPTATPAARDRRLAQLTDREREVLQALAVGQSNQEIAASLVLSEATVKSHISRILAKLELRDRVQAVIFAYETKLVEPS</sequence>
<evidence type="ECO:0000313" key="8">
    <source>
        <dbReference type="EMBL" id="WAX55598.1"/>
    </source>
</evidence>
<keyword evidence="1 5" id="KW-0597">Phosphoprotein</keyword>
<dbReference type="PROSITE" id="PS50110">
    <property type="entry name" value="RESPONSE_REGULATORY"/>
    <property type="match status" value="1"/>
</dbReference>
<dbReference type="PRINTS" id="PR00038">
    <property type="entry name" value="HTHLUXR"/>
</dbReference>
<dbReference type="SMART" id="SM00421">
    <property type="entry name" value="HTH_LUXR"/>
    <property type="match status" value="1"/>
</dbReference>
<evidence type="ECO:0000256" key="1">
    <source>
        <dbReference type="ARBA" id="ARBA00022553"/>
    </source>
</evidence>
<organism evidence="8 9">
    <name type="scientific">Jatrophihabitans cynanchi</name>
    <dbReference type="NCBI Taxonomy" id="2944128"/>
    <lineage>
        <taxon>Bacteria</taxon>
        <taxon>Bacillati</taxon>
        <taxon>Actinomycetota</taxon>
        <taxon>Actinomycetes</taxon>
        <taxon>Jatrophihabitantales</taxon>
        <taxon>Jatrophihabitantaceae</taxon>
        <taxon>Jatrophihabitans</taxon>
    </lineage>
</organism>
<dbReference type="SMART" id="SM00448">
    <property type="entry name" value="REC"/>
    <property type="match status" value="1"/>
</dbReference>
<evidence type="ECO:0000259" key="6">
    <source>
        <dbReference type="PROSITE" id="PS50043"/>
    </source>
</evidence>
<dbReference type="InterPro" id="IPR016032">
    <property type="entry name" value="Sig_transdc_resp-reg_C-effctor"/>
</dbReference>
<evidence type="ECO:0000256" key="2">
    <source>
        <dbReference type="ARBA" id="ARBA00023015"/>
    </source>
</evidence>
<evidence type="ECO:0000256" key="3">
    <source>
        <dbReference type="ARBA" id="ARBA00023125"/>
    </source>
</evidence>
<dbReference type="CDD" id="cd17535">
    <property type="entry name" value="REC_NarL-like"/>
    <property type="match status" value="1"/>
</dbReference>
<dbReference type="PANTHER" id="PTHR43214">
    <property type="entry name" value="TWO-COMPONENT RESPONSE REGULATOR"/>
    <property type="match status" value="1"/>
</dbReference>
<dbReference type="Pfam" id="PF00072">
    <property type="entry name" value="Response_reg"/>
    <property type="match status" value="1"/>
</dbReference>
<evidence type="ECO:0000256" key="4">
    <source>
        <dbReference type="ARBA" id="ARBA00023163"/>
    </source>
</evidence>
<dbReference type="InterPro" id="IPR039420">
    <property type="entry name" value="WalR-like"/>
</dbReference>
<name>A0ABY7JSR1_9ACTN</name>
<keyword evidence="9" id="KW-1185">Reference proteome</keyword>
<dbReference type="CDD" id="cd06170">
    <property type="entry name" value="LuxR_C_like"/>
    <property type="match status" value="1"/>
</dbReference>
<dbReference type="RefSeq" id="WP_269442116.1">
    <property type="nucleotide sequence ID" value="NZ_CP097463.1"/>
</dbReference>
<dbReference type="Gene3D" id="3.40.50.2300">
    <property type="match status" value="1"/>
</dbReference>
<feature type="modified residue" description="4-aspartylphosphate" evidence="5">
    <location>
        <position position="55"/>
    </location>
</feature>
<keyword evidence="4" id="KW-0804">Transcription</keyword>
<dbReference type="PROSITE" id="PS50043">
    <property type="entry name" value="HTH_LUXR_2"/>
    <property type="match status" value="1"/>
</dbReference>
<protein>
    <submittedName>
        <fullName evidence="8">Response regulator transcription factor</fullName>
    </submittedName>
</protein>
<reference evidence="8" key="1">
    <citation type="submission" date="2022-05" db="EMBL/GenBank/DDBJ databases">
        <title>Jatrophihabitans sp. SB3-54 whole genome sequence.</title>
        <authorList>
            <person name="Suh M.K."/>
            <person name="Eom M.K."/>
            <person name="Kim J.S."/>
            <person name="Kim H.S."/>
            <person name="Do H.E."/>
            <person name="Shin Y.K."/>
            <person name="Lee J.-S."/>
        </authorList>
    </citation>
    <scope>NUCLEOTIDE SEQUENCE</scope>
    <source>
        <strain evidence="8">SB3-54</strain>
    </source>
</reference>
<dbReference type="InterPro" id="IPR011006">
    <property type="entry name" value="CheY-like_superfamily"/>
</dbReference>
<dbReference type="SUPFAM" id="SSF46894">
    <property type="entry name" value="C-terminal effector domain of the bipartite response regulators"/>
    <property type="match status" value="1"/>
</dbReference>
<dbReference type="PANTHER" id="PTHR43214:SF24">
    <property type="entry name" value="TRANSCRIPTIONAL REGULATORY PROTEIN NARL-RELATED"/>
    <property type="match status" value="1"/>
</dbReference>
<dbReference type="InterPro" id="IPR001789">
    <property type="entry name" value="Sig_transdc_resp-reg_receiver"/>
</dbReference>
<dbReference type="InterPro" id="IPR058245">
    <property type="entry name" value="NreC/VraR/RcsB-like_REC"/>
</dbReference>
<evidence type="ECO:0000259" key="7">
    <source>
        <dbReference type="PROSITE" id="PS50110"/>
    </source>
</evidence>
<dbReference type="InterPro" id="IPR000792">
    <property type="entry name" value="Tscrpt_reg_LuxR_C"/>
</dbReference>
<evidence type="ECO:0000256" key="5">
    <source>
        <dbReference type="PROSITE-ProRule" id="PRU00169"/>
    </source>
</evidence>
<feature type="domain" description="Response regulatory" evidence="7">
    <location>
        <begin position="4"/>
        <end position="120"/>
    </location>
</feature>
<keyword evidence="3" id="KW-0238">DNA-binding</keyword>
<proteinExistence type="predicted"/>
<feature type="domain" description="HTH luxR-type" evidence="6">
    <location>
        <begin position="150"/>
        <end position="215"/>
    </location>
</feature>
<keyword evidence="2" id="KW-0805">Transcription regulation</keyword>
<dbReference type="SUPFAM" id="SSF52172">
    <property type="entry name" value="CheY-like"/>
    <property type="match status" value="1"/>
</dbReference>
<dbReference type="Pfam" id="PF00196">
    <property type="entry name" value="GerE"/>
    <property type="match status" value="1"/>
</dbReference>